<dbReference type="InterPro" id="IPR036249">
    <property type="entry name" value="Thioredoxin-like_sf"/>
</dbReference>
<evidence type="ECO:0000256" key="2">
    <source>
        <dbReference type="ARBA" id="ARBA00022729"/>
    </source>
</evidence>
<dbReference type="AlphaFoldDB" id="A0A2H0UZ98"/>
<keyword evidence="2" id="KW-0732">Signal</keyword>
<dbReference type="PANTHER" id="PTHR13887">
    <property type="entry name" value="GLUTATHIONE S-TRANSFERASE KAPPA"/>
    <property type="match status" value="1"/>
</dbReference>
<keyword evidence="7" id="KW-0472">Membrane</keyword>
<dbReference type="EMBL" id="PFAT01000040">
    <property type="protein sequence ID" value="PIR92154.1"/>
    <property type="molecule type" value="Genomic_DNA"/>
</dbReference>
<name>A0A2H0UZ98_9BACT</name>
<protein>
    <recommendedName>
        <fullName evidence="8">Thioredoxin domain-containing protein</fullName>
    </recommendedName>
</protein>
<comment type="caution">
    <text evidence="9">The sequence shown here is derived from an EMBL/GenBank/DDBJ whole genome shotgun (WGS) entry which is preliminary data.</text>
</comment>
<dbReference type="PROSITE" id="PS51352">
    <property type="entry name" value="THIOREDOXIN_2"/>
    <property type="match status" value="1"/>
</dbReference>
<feature type="transmembrane region" description="Helical" evidence="7">
    <location>
        <begin position="12"/>
        <end position="30"/>
    </location>
</feature>
<reference evidence="10" key="1">
    <citation type="submission" date="2017-09" db="EMBL/GenBank/DDBJ databases">
        <title>Depth-based differentiation of microbial function through sediment-hosted aquifers and enrichment of novel symbionts in the deep terrestrial subsurface.</title>
        <authorList>
            <person name="Probst A.J."/>
            <person name="Ladd B."/>
            <person name="Jarett J.K."/>
            <person name="Geller-Mcgrath D.E."/>
            <person name="Sieber C.M.K."/>
            <person name="Emerson J.B."/>
            <person name="Anantharaman K."/>
            <person name="Thomas B.C."/>
            <person name="Malmstrom R."/>
            <person name="Stieglmeier M."/>
            <person name="Klingl A."/>
            <person name="Woyke T."/>
            <person name="Ryan C.M."/>
            <person name="Banfield J.F."/>
        </authorList>
    </citation>
    <scope>NUCLEOTIDE SEQUENCE [LARGE SCALE GENOMIC DNA]</scope>
</reference>
<dbReference type="InterPro" id="IPR012336">
    <property type="entry name" value="Thioredoxin-like_fold"/>
</dbReference>
<keyword evidence="5" id="KW-0676">Redox-active center</keyword>
<evidence type="ECO:0000313" key="9">
    <source>
        <dbReference type="EMBL" id="PIR92154.1"/>
    </source>
</evidence>
<evidence type="ECO:0000256" key="4">
    <source>
        <dbReference type="ARBA" id="ARBA00023157"/>
    </source>
</evidence>
<feature type="compositionally biased region" description="Low complexity" evidence="6">
    <location>
        <begin position="51"/>
        <end position="65"/>
    </location>
</feature>
<dbReference type="PANTHER" id="PTHR13887:SF14">
    <property type="entry name" value="DISULFIDE BOND FORMATION PROTEIN D"/>
    <property type="match status" value="1"/>
</dbReference>
<organism evidence="9 10">
    <name type="scientific">Candidatus Falkowbacteria bacterium CG10_big_fil_rev_8_21_14_0_10_44_15</name>
    <dbReference type="NCBI Taxonomy" id="1974569"/>
    <lineage>
        <taxon>Bacteria</taxon>
        <taxon>Candidatus Falkowiibacteriota</taxon>
    </lineage>
</organism>
<gene>
    <name evidence="9" type="ORF">COU01_03265</name>
</gene>
<evidence type="ECO:0000259" key="8">
    <source>
        <dbReference type="PROSITE" id="PS51352"/>
    </source>
</evidence>
<dbReference type="SUPFAM" id="SSF52833">
    <property type="entry name" value="Thioredoxin-like"/>
    <property type="match status" value="1"/>
</dbReference>
<dbReference type="Pfam" id="PF13462">
    <property type="entry name" value="Thioredoxin_4"/>
    <property type="match status" value="1"/>
</dbReference>
<feature type="domain" description="Thioredoxin" evidence="8">
    <location>
        <begin position="58"/>
        <end position="241"/>
    </location>
</feature>
<keyword evidence="7" id="KW-1133">Transmembrane helix</keyword>
<evidence type="ECO:0000313" key="10">
    <source>
        <dbReference type="Proteomes" id="UP000228510"/>
    </source>
</evidence>
<keyword evidence="3" id="KW-0560">Oxidoreductase</keyword>
<evidence type="ECO:0000256" key="3">
    <source>
        <dbReference type="ARBA" id="ARBA00023002"/>
    </source>
</evidence>
<evidence type="ECO:0000256" key="7">
    <source>
        <dbReference type="SAM" id="Phobius"/>
    </source>
</evidence>
<keyword evidence="7" id="KW-0812">Transmembrane</keyword>
<dbReference type="InterPro" id="IPR013766">
    <property type="entry name" value="Thioredoxin_domain"/>
</dbReference>
<evidence type="ECO:0000256" key="6">
    <source>
        <dbReference type="SAM" id="MobiDB-lite"/>
    </source>
</evidence>
<proteinExistence type="inferred from homology"/>
<keyword evidence="4" id="KW-1015">Disulfide bond</keyword>
<dbReference type="Gene3D" id="3.40.30.10">
    <property type="entry name" value="Glutaredoxin"/>
    <property type="match status" value="1"/>
</dbReference>
<dbReference type="Proteomes" id="UP000228510">
    <property type="component" value="Unassembled WGS sequence"/>
</dbReference>
<feature type="region of interest" description="Disordered" evidence="6">
    <location>
        <begin position="51"/>
        <end position="73"/>
    </location>
</feature>
<accession>A0A2H0UZ98</accession>
<evidence type="ECO:0000256" key="5">
    <source>
        <dbReference type="ARBA" id="ARBA00023284"/>
    </source>
</evidence>
<sequence length="242" mass="25842">MAEQKMSIDKGSFFFGLVAGVAIFAVIVLINPALVGKGKGGDEVKGVKVTQPDANAGQPAGGAQPTFGSAPAVTTDDNVRGNQNAAVTVIEYSDFECPFCLRFQSTIEQIYNEYKDKALFVYRHFPLRSLHPEAQKAAEASECAAEQGKFWEMHDKIFAANAAQNMSVEQWKKEATALGLNASKFNDCLDSGKFASKVAQQQAGGQAAGVQGTPTTFVNGQLVNGAVPYEQVKAVIDQALQE</sequence>
<dbReference type="GO" id="GO:0016491">
    <property type="term" value="F:oxidoreductase activity"/>
    <property type="evidence" value="ECO:0007669"/>
    <property type="project" value="UniProtKB-KW"/>
</dbReference>
<comment type="similarity">
    <text evidence="1">Belongs to the thioredoxin family. DsbA subfamily.</text>
</comment>
<evidence type="ECO:0000256" key="1">
    <source>
        <dbReference type="ARBA" id="ARBA00005791"/>
    </source>
</evidence>